<dbReference type="Proteomes" id="UP000769766">
    <property type="component" value="Unassembled WGS sequence"/>
</dbReference>
<dbReference type="InterPro" id="IPR006976">
    <property type="entry name" value="VanZ-like"/>
</dbReference>
<feature type="transmembrane region" description="Helical" evidence="1">
    <location>
        <begin position="45"/>
        <end position="65"/>
    </location>
</feature>
<dbReference type="EMBL" id="JACPRF010000097">
    <property type="protein sequence ID" value="MBI2875866.1"/>
    <property type="molecule type" value="Genomic_DNA"/>
</dbReference>
<feature type="transmembrane region" description="Helical" evidence="1">
    <location>
        <begin position="7"/>
        <end position="25"/>
    </location>
</feature>
<dbReference type="AlphaFoldDB" id="A0A932CMN0"/>
<evidence type="ECO:0000313" key="3">
    <source>
        <dbReference type="EMBL" id="MBI2875866.1"/>
    </source>
</evidence>
<protein>
    <submittedName>
        <fullName evidence="3">VanZ family protein</fullName>
    </submittedName>
</protein>
<sequence length="168" mass="18805">MTKIWRIIFLVATLAWMGFILYLSSQPSSFYEEVAPWMRRFHHLMEYPAHFFLYSLLFQFSRGLLFSLSGPQGRRKALGGAVLLTSGFGIIDELYQSTVPTRHCDPRDFLVDSLAALTGVLLSWFFSHRFAGVLPASLSPAASSELEAMGSIREDPALGHRPSSSESI</sequence>
<proteinExistence type="predicted"/>
<evidence type="ECO:0000313" key="4">
    <source>
        <dbReference type="Proteomes" id="UP000769766"/>
    </source>
</evidence>
<comment type="caution">
    <text evidence="3">The sequence shown here is derived from an EMBL/GenBank/DDBJ whole genome shotgun (WGS) entry which is preliminary data.</text>
</comment>
<accession>A0A932CMN0</accession>
<keyword evidence="1" id="KW-0812">Transmembrane</keyword>
<organism evidence="3 4">
    <name type="scientific">Tectimicrobiota bacterium</name>
    <dbReference type="NCBI Taxonomy" id="2528274"/>
    <lineage>
        <taxon>Bacteria</taxon>
        <taxon>Pseudomonadati</taxon>
        <taxon>Nitrospinota/Tectimicrobiota group</taxon>
        <taxon>Candidatus Tectimicrobiota</taxon>
    </lineage>
</organism>
<dbReference type="Pfam" id="PF04892">
    <property type="entry name" value="VanZ"/>
    <property type="match status" value="1"/>
</dbReference>
<feature type="domain" description="VanZ-like" evidence="2">
    <location>
        <begin position="9"/>
        <end position="126"/>
    </location>
</feature>
<name>A0A932CMN0_UNCTE</name>
<reference evidence="3" key="1">
    <citation type="submission" date="2020-07" db="EMBL/GenBank/DDBJ databases">
        <title>Huge and variable diversity of episymbiotic CPR bacteria and DPANN archaea in groundwater ecosystems.</title>
        <authorList>
            <person name="He C.Y."/>
            <person name="Keren R."/>
            <person name="Whittaker M."/>
            <person name="Farag I.F."/>
            <person name="Doudna J."/>
            <person name="Cate J.H.D."/>
            <person name="Banfield J.F."/>
        </authorList>
    </citation>
    <scope>NUCLEOTIDE SEQUENCE</scope>
    <source>
        <strain evidence="3">NC_groundwater_672_Ag_B-0.1um_62_36</strain>
    </source>
</reference>
<gene>
    <name evidence="3" type="primary">vanZ</name>
    <name evidence="3" type="ORF">HYY20_03175</name>
</gene>
<dbReference type="NCBIfam" id="NF037970">
    <property type="entry name" value="vanZ_1"/>
    <property type="match status" value="1"/>
</dbReference>
<keyword evidence="1" id="KW-1133">Transmembrane helix</keyword>
<evidence type="ECO:0000259" key="2">
    <source>
        <dbReference type="Pfam" id="PF04892"/>
    </source>
</evidence>
<keyword evidence="1" id="KW-0472">Membrane</keyword>
<evidence type="ECO:0000256" key="1">
    <source>
        <dbReference type="SAM" id="Phobius"/>
    </source>
</evidence>